<evidence type="ECO:0000313" key="15">
    <source>
        <dbReference type="Proteomes" id="UP001304300"/>
    </source>
</evidence>
<dbReference type="Gene3D" id="3.20.20.80">
    <property type="entry name" value="Glycosidases"/>
    <property type="match status" value="1"/>
</dbReference>
<feature type="binding site" evidence="10">
    <location>
        <position position="152"/>
    </location>
    <ligand>
        <name>substrate</name>
    </ligand>
</feature>
<gene>
    <name evidence="14" type="ORF">RZN69_16835</name>
</gene>
<evidence type="ECO:0000256" key="6">
    <source>
        <dbReference type="ARBA" id="ARBA00022833"/>
    </source>
</evidence>
<feature type="domain" description="Beta-galactosidase trimerisation" evidence="13">
    <location>
        <begin position="413"/>
        <end position="594"/>
    </location>
</feature>
<organism evidence="14 15">
    <name type="scientific">Rubellicoccus peritrichatus</name>
    <dbReference type="NCBI Taxonomy" id="3080537"/>
    <lineage>
        <taxon>Bacteria</taxon>
        <taxon>Pseudomonadati</taxon>
        <taxon>Verrucomicrobiota</taxon>
        <taxon>Opitutia</taxon>
        <taxon>Puniceicoccales</taxon>
        <taxon>Cerasicoccaceae</taxon>
        <taxon>Rubellicoccus</taxon>
    </lineage>
</organism>
<feature type="active site" description="Nucleophile" evidence="9">
    <location>
        <position position="303"/>
    </location>
</feature>
<evidence type="ECO:0000259" key="12">
    <source>
        <dbReference type="Pfam" id="PF02449"/>
    </source>
</evidence>
<evidence type="ECO:0000256" key="1">
    <source>
        <dbReference type="ARBA" id="ARBA00001412"/>
    </source>
</evidence>
<dbReference type="InterPro" id="IPR013529">
    <property type="entry name" value="Glyco_hydro_42_N"/>
</dbReference>
<feature type="domain" description="Glycoside hydrolase family 42 N-terminal" evidence="12">
    <location>
        <begin position="18"/>
        <end position="377"/>
    </location>
</feature>
<dbReference type="EMBL" id="CP136920">
    <property type="protein sequence ID" value="WOO40287.1"/>
    <property type="molecule type" value="Genomic_DNA"/>
</dbReference>
<dbReference type="GO" id="GO:0004565">
    <property type="term" value="F:beta-galactosidase activity"/>
    <property type="evidence" value="ECO:0007669"/>
    <property type="project" value="UniProtKB-EC"/>
</dbReference>
<dbReference type="GO" id="GO:0009341">
    <property type="term" value="C:beta-galactosidase complex"/>
    <property type="evidence" value="ECO:0007669"/>
    <property type="project" value="InterPro"/>
</dbReference>
<dbReference type="Pfam" id="PF08532">
    <property type="entry name" value="Glyco_hydro_42M"/>
    <property type="match status" value="1"/>
</dbReference>
<dbReference type="KEGG" id="puo:RZN69_16835"/>
<dbReference type="Proteomes" id="UP001304300">
    <property type="component" value="Chromosome"/>
</dbReference>
<accession>A0AAQ3L7V3</accession>
<feature type="active site" description="Proton donor" evidence="9">
    <location>
        <position position="153"/>
    </location>
</feature>
<evidence type="ECO:0000256" key="5">
    <source>
        <dbReference type="ARBA" id="ARBA00022801"/>
    </source>
</evidence>
<comment type="catalytic activity">
    <reaction evidence="1 8">
        <text>Hydrolysis of terminal non-reducing beta-D-galactose residues in beta-D-galactosides.</text>
        <dbReference type="EC" id="3.2.1.23"/>
    </reaction>
</comment>
<evidence type="ECO:0000259" key="13">
    <source>
        <dbReference type="Pfam" id="PF08532"/>
    </source>
</evidence>
<comment type="similarity">
    <text evidence="2 8">Belongs to the glycosyl hydrolase 42 family.</text>
</comment>
<dbReference type="GO" id="GO:0005975">
    <property type="term" value="P:carbohydrate metabolic process"/>
    <property type="evidence" value="ECO:0007669"/>
    <property type="project" value="InterPro"/>
</dbReference>
<keyword evidence="6 11" id="KW-0862">Zinc</keyword>
<dbReference type="AlphaFoldDB" id="A0AAQ3L7V3"/>
<protein>
    <recommendedName>
        <fullName evidence="3 8">Beta-galactosidase</fullName>
        <shortName evidence="8">Beta-gal</shortName>
        <ecNumber evidence="3 8">3.2.1.23</ecNumber>
    </recommendedName>
</protein>
<dbReference type="Pfam" id="PF02449">
    <property type="entry name" value="Glyco_hydro_42"/>
    <property type="match status" value="1"/>
</dbReference>
<dbReference type="SUPFAM" id="SSF51445">
    <property type="entry name" value="(Trans)glycosidases"/>
    <property type="match status" value="1"/>
</dbReference>
<evidence type="ECO:0000256" key="3">
    <source>
        <dbReference type="ARBA" id="ARBA00012756"/>
    </source>
</evidence>
<evidence type="ECO:0000256" key="2">
    <source>
        <dbReference type="ARBA" id="ARBA00005940"/>
    </source>
</evidence>
<evidence type="ECO:0000256" key="4">
    <source>
        <dbReference type="ARBA" id="ARBA00022723"/>
    </source>
</evidence>
<evidence type="ECO:0000256" key="7">
    <source>
        <dbReference type="ARBA" id="ARBA00023295"/>
    </source>
</evidence>
<dbReference type="InterPro" id="IPR003476">
    <property type="entry name" value="Glyco_hydro_42"/>
</dbReference>
<dbReference type="RefSeq" id="WP_317832461.1">
    <property type="nucleotide sequence ID" value="NZ_CP136920.1"/>
</dbReference>
<evidence type="ECO:0000256" key="11">
    <source>
        <dbReference type="PIRSR" id="PIRSR001084-3"/>
    </source>
</evidence>
<dbReference type="PANTHER" id="PTHR36447">
    <property type="entry name" value="BETA-GALACTOSIDASE GANA"/>
    <property type="match status" value="1"/>
</dbReference>
<dbReference type="InterPro" id="IPR029062">
    <property type="entry name" value="Class_I_gatase-like"/>
</dbReference>
<dbReference type="EC" id="3.2.1.23" evidence="3 8"/>
<dbReference type="SUPFAM" id="SSF52317">
    <property type="entry name" value="Class I glutamine amidotransferase-like"/>
    <property type="match status" value="1"/>
</dbReference>
<dbReference type="InterPro" id="IPR017853">
    <property type="entry name" value="GH"/>
</dbReference>
<evidence type="ECO:0000313" key="14">
    <source>
        <dbReference type="EMBL" id="WOO40287.1"/>
    </source>
</evidence>
<evidence type="ECO:0000256" key="9">
    <source>
        <dbReference type="PIRSR" id="PIRSR001084-1"/>
    </source>
</evidence>
<sequence>MNMRKTRVDHHLYLGAAWYPEQYPSETWIKDLEAMKDLGLDSVRVGEFAWACLEPSEENYQLNWLIEAMDLLSEYNMNCILCTPTATPPFWLSQKYPDIGYVESDGYQHKHGARQHASYNHPVFRSYSRKITKIVAEALGNHPALIAWQTDNELGSHQQRCMASYSVANWHRWLRKRYGDIDILNEEWHTVIWSQRYSRFEEVPPPYRLCYYTHNLALNVNYRRFMADAIAEFQCELTQVIRQYSDAPITHNSTELTDDWRMSRTLDFAASDMYTNNKSPTHIHFRFDSMRNLLPGVPFWTMETGCDDFIEDELYKRGWLGCYSFMNYAMGAAGLSFWPWKQQPGGAEILNKFIVHANGQPATGWQNVKEVVEVVKSLGSVLRRFRPKPAETVFVRSQVNGDYFFAEKAGGLEAHYNYAQHVHACYQTLLDLGVWRDVLYDEAFIPPCRLLFTPYLPYLSESLIERALSLVEQGTVWIAGPYSGFRTRDNAVPTDYIFGRLEERLGFKTLYQQQIGSLDVEIAGRPGRTNQLATMFEAGSSDEVIGVYTTERFDGMAWGLRRRYGKGSVYLPGTDLDTDSRHAFIRSVFEREKIALQTLPEKMTVIPLCDEDGREVTALCNWSDQLRKLPLEEVRIVTSASGVKKVGDEVIFQPRSWVVIEALQRHQLVQAEVMN</sequence>
<feature type="binding site" evidence="11">
    <location>
        <position position="161"/>
    </location>
    <ligand>
        <name>Zn(2+)</name>
        <dbReference type="ChEBI" id="CHEBI:29105"/>
    </ligand>
</feature>
<dbReference type="CDD" id="cd03143">
    <property type="entry name" value="A4_beta-galactosidase_middle_domain"/>
    <property type="match status" value="1"/>
</dbReference>
<reference evidence="14 15" key="1">
    <citation type="submission" date="2023-10" db="EMBL/GenBank/DDBJ databases">
        <title>Rubellicoccus peritrichatus gen. nov., sp. nov., isolated from an algae of coral reef tank.</title>
        <authorList>
            <person name="Luo J."/>
        </authorList>
    </citation>
    <scope>NUCLEOTIDE SEQUENCE [LARGE SCALE GENOMIC DNA]</scope>
    <source>
        <strain evidence="14 15">CR14</strain>
    </source>
</reference>
<dbReference type="PIRSF" id="PIRSF001084">
    <property type="entry name" value="B-galactosidase"/>
    <property type="match status" value="1"/>
</dbReference>
<keyword evidence="7 8" id="KW-0326">Glycosidase</keyword>
<evidence type="ECO:0000256" key="10">
    <source>
        <dbReference type="PIRSR" id="PIRSR001084-2"/>
    </source>
</evidence>
<keyword evidence="5 8" id="KW-0378">Hydrolase</keyword>
<dbReference type="GO" id="GO:0046872">
    <property type="term" value="F:metal ion binding"/>
    <property type="evidence" value="ECO:0007669"/>
    <property type="project" value="UniProtKB-KW"/>
</dbReference>
<evidence type="ECO:0000256" key="8">
    <source>
        <dbReference type="PIRNR" id="PIRNR001084"/>
    </source>
</evidence>
<dbReference type="PANTHER" id="PTHR36447:SF2">
    <property type="entry name" value="BETA-GALACTOSIDASE YESZ"/>
    <property type="match status" value="1"/>
</dbReference>
<proteinExistence type="inferred from homology"/>
<keyword evidence="15" id="KW-1185">Reference proteome</keyword>
<dbReference type="Gene3D" id="3.40.50.880">
    <property type="match status" value="1"/>
</dbReference>
<name>A0AAQ3L7V3_9BACT</name>
<keyword evidence="4 11" id="KW-0479">Metal-binding</keyword>
<feature type="binding site" evidence="10">
    <location>
        <position position="114"/>
    </location>
    <ligand>
        <name>substrate</name>
    </ligand>
</feature>
<dbReference type="InterPro" id="IPR013738">
    <property type="entry name" value="Beta_galactosidase_Trimer"/>
</dbReference>